<evidence type="ECO:0000313" key="4">
    <source>
        <dbReference type="Proteomes" id="UP000813444"/>
    </source>
</evidence>
<organism evidence="3 4">
    <name type="scientific">Stachybotrys elegans</name>
    <dbReference type="NCBI Taxonomy" id="80388"/>
    <lineage>
        <taxon>Eukaryota</taxon>
        <taxon>Fungi</taxon>
        <taxon>Dikarya</taxon>
        <taxon>Ascomycota</taxon>
        <taxon>Pezizomycotina</taxon>
        <taxon>Sordariomycetes</taxon>
        <taxon>Hypocreomycetidae</taxon>
        <taxon>Hypocreales</taxon>
        <taxon>Stachybotryaceae</taxon>
        <taxon>Stachybotrys</taxon>
    </lineage>
</organism>
<feature type="region of interest" description="Disordered" evidence="1">
    <location>
        <begin position="1"/>
        <end position="30"/>
    </location>
</feature>
<evidence type="ECO:0000259" key="2">
    <source>
        <dbReference type="Pfam" id="PF20150"/>
    </source>
</evidence>
<dbReference type="EMBL" id="JAGPNK010000018">
    <property type="protein sequence ID" value="KAH7305538.1"/>
    <property type="molecule type" value="Genomic_DNA"/>
</dbReference>
<reference evidence="3" key="1">
    <citation type="journal article" date="2021" name="Nat. Commun.">
        <title>Genetic determinants of endophytism in the Arabidopsis root mycobiome.</title>
        <authorList>
            <person name="Mesny F."/>
            <person name="Miyauchi S."/>
            <person name="Thiergart T."/>
            <person name="Pickel B."/>
            <person name="Atanasova L."/>
            <person name="Karlsson M."/>
            <person name="Huettel B."/>
            <person name="Barry K.W."/>
            <person name="Haridas S."/>
            <person name="Chen C."/>
            <person name="Bauer D."/>
            <person name="Andreopoulos W."/>
            <person name="Pangilinan J."/>
            <person name="LaButti K."/>
            <person name="Riley R."/>
            <person name="Lipzen A."/>
            <person name="Clum A."/>
            <person name="Drula E."/>
            <person name="Henrissat B."/>
            <person name="Kohler A."/>
            <person name="Grigoriev I.V."/>
            <person name="Martin F.M."/>
            <person name="Hacquard S."/>
        </authorList>
    </citation>
    <scope>NUCLEOTIDE SEQUENCE</scope>
    <source>
        <strain evidence="3">MPI-CAGE-CH-0235</strain>
    </source>
</reference>
<dbReference type="Pfam" id="PF20150">
    <property type="entry name" value="2EXR"/>
    <property type="match status" value="1"/>
</dbReference>
<proteinExistence type="predicted"/>
<feature type="domain" description="2EXR" evidence="2">
    <location>
        <begin position="39"/>
        <end position="114"/>
    </location>
</feature>
<protein>
    <recommendedName>
        <fullName evidence="2">2EXR domain-containing protein</fullName>
    </recommendedName>
</protein>
<gene>
    <name evidence="3" type="ORF">B0I35DRAFT_112767</name>
</gene>
<dbReference type="InterPro" id="IPR045518">
    <property type="entry name" value="2EXR"/>
</dbReference>
<sequence>MANRKRGRKSSSAAKSAKSRRTRTNVTRKNAVQLEKPSFPSFPLLPTELRLKIWRLAFAASDTPACLYVLRQKHIYPRDDNRPNPLLESLPYNVLLATSTESRRVAQELLPKNYAENILFIPKNVVGFFQKKIPAMPNTGPAWMASIRHVAFDMAQAKKSTWLVKYMPQFSNLESVSVVFTAETGFLEPCDATINVPARCTRPLRIKKLGGAVRRLRMSARDMPDYFSRDVCYSTPFGDHPLIHSMSAKDFLDDIARNWRYGVDHSSDENTRVRSIEIAAVYLK</sequence>
<keyword evidence="4" id="KW-1185">Reference proteome</keyword>
<dbReference type="AlphaFoldDB" id="A0A8K0WKJ7"/>
<evidence type="ECO:0000313" key="3">
    <source>
        <dbReference type="EMBL" id="KAH7305538.1"/>
    </source>
</evidence>
<dbReference type="OrthoDB" id="3473305at2759"/>
<evidence type="ECO:0000256" key="1">
    <source>
        <dbReference type="SAM" id="MobiDB-lite"/>
    </source>
</evidence>
<comment type="caution">
    <text evidence="3">The sequence shown here is derived from an EMBL/GenBank/DDBJ whole genome shotgun (WGS) entry which is preliminary data.</text>
</comment>
<accession>A0A8K0WKJ7</accession>
<name>A0A8K0WKJ7_9HYPO</name>
<dbReference type="Proteomes" id="UP000813444">
    <property type="component" value="Unassembled WGS sequence"/>
</dbReference>